<protein>
    <submittedName>
        <fullName evidence="4">Glycolipid sulfotransferase</fullName>
    </submittedName>
</protein>
<gene>
    <name evidence="4" type="ORF">CHC_T00008762001</name>
</gene>
<name>R7Q533_CHOCR</name>
<dbReference type="STRING" id="2769.R7Q533"/>
<reference evidence="5" key="1">
    <citation type="journal article" date="2013" name="Proc. Natl. Acad. Sci. U.S.A.">
        <title>Genome structure and metabolic features in the red seaweed Chondrus crispus shed light on evolution of the Archaeplastida.</title>
        <authorList>
            <person name="Collen J."/>
            <person name="Porcel B."/>
            <person name="Carre W."/>
            <person name="Ball S.G."/>
            <person name="Chaparro C."/>
            <person name="Tonon T."/>
            <person name="Barbeyron T."/>
            <person name="Michel G."/>
            <person name="Noel B."/>
            <person name="Valentin K."/>
            <person name="Elias M."/>
            <person name="Artiguenave F."/>
            <person name="Arun A."/>
            <person name="Aury J.M."/>
            <person name="Barbosa-Neto J.F."/>
            <person name="Bothwell J.H."/>
            <person name="Bouget F.Y."/>
            <person name="Brillet L."/>
            <person name="Cabello-Hurtado F."/>
            <person name="Capella-Gutierrez S."/>
            <person name="Charrier B."/>
            <person name="Cladiere L."/>
            <person name="Cock J.M."/>
            <person name="Coelho S.M."/>
            <person name="Colleoni C."/>
            <person name="Czjzek M."/>
            <person name="Da Silva C."/>
            <person name="Delage L."/>
            <person name="Denoeud F."/>
            <person name="Deschamps P."/>
            <person name="Dittami S.M."/>
            <person name="Gabaldon T."/>
            <person name="Gachon C.M."/>
            <person name="Groisillier A."/>
            <person name="Herve C."/>
            <person name="Jabbari K."/>
            <person name="Katinka M."/>
            <person name="Kloareg B."/>
            <person name="Kowalczyk N."/>
            <person name="Labadie K."/>
            <person name="Leblanc C."/>
            <person name="Lopez P.J."/>
            <person name="McLachlan D.H."/>
            <person name="Meslet-Cladiere L."/>
            <person name="Moustafa A."/>
            <person name="Nehr Z."/>
            <person name="Nyvall Collen P."/>
            <person name="Panaud O."/>
            <person name="Partensky F."/>
            <person name="Poulain J."/>
            <person name="Rensing S.A."/>
            <person name="Rousvoal S."/>
            <person name="Samson G."/>
            <person name="Symeonidi A."/>
            <person name="Weissenbach J."/>
            <person name="Zambounis A."/>
            <person name="Wincker P."/>
            <person name="Boyen C."/>
        </authorList>
    </citation>
    <scope>NUCLEOTIDE SEQUENCE [LARGE SCALE GENOMIC DNA]</scope>
    <source>
        <strain evidence="5">cv. Stackhouse</strain>
    </source>
</reference>
<organism evidence="4 5">
    <name type="scientific">Chondrus crispus</name>
    <name type="common">Carrageen Irish moss</name>
    <name type="synonym">Polymorpha crispa</name>
    <dbReference type="NCBI Taxonomy" id="2769"/>
    <lineage>
        <taxon>Eukaryota</taxon>
        <taxon>Rhodophyta</taxon>
        <taxon>Florideophyceae</taxon>
        <taxon>Rhodymeniophycidae</taxon>
        <taxon>Gigartinales</taxon>
        <taxon>Gigartinaceae</taxon>
        <taxon>Chondrus</taxon>
    </lineage>
</organism>
<dbReference type="AlphaFoldDB" id="R7Q533"/>
<dbReference type="OrthoDB" id="5334at2759"/>
<evidence type="ECO:0000256" key="1">
    <source>
        <dbReference type="ARBA" id="ARBA00005771"/>
    </source>
</evidence>
<dbReference type="OMA" id="DHAAEYW"/>
<dbReference type="InterPro" id="IPR000863">
    <property type="entry name" value="Sulfotransferase_dom"/>
</dbReference>
<dbReference type="Gene3D" id="3.40.50.300">
    <property type="entry name" value="P-loop containing nucleotide triphosphate hydrolases"/>
    <property type="match status" value="1"/>
</dbReference>
<evidence type="ECO:0000313" key="4">
    <source>
        <dbReference type="EMBL" id="CDF32968.1"/>
    </source>
</evidence>
<feature type="domain" description="Sulfotransferase" evidence="3">
    <location>
        <begin position="34"/>
        <end position="252"/>
    </location>
</feature>
<dbReference type="GeneID" id="17320485"/>
<comment type="similarity">
    <text evidence="1">Belongs to the sulfotransferase 1 family.</text>
</comment>
<dbReference type="InterPro" id="IPR027417">
    <property type="entry name" value="P-loop_NTPase"/>
</dbReference>
<keyword evidence="2 4" id="KW-0808">Transferase</keyword>
<dbReference type="Pfam" id="PF00685">
    <property type="entry name" value="Sulfotransfer_1"/>
    <property type="match status" value="1"/>
</dbReference>
<dbReference type="GO" id="GO:0008146">
    <property type="term" value="F:sulfotransferase activity"/>
    <property type="evidence" value="ECO:0007669"/>
    <property type="project" value="InterPro"/>
</dbReference>
<evidence type="ECO:0000256" key="2">
    <source>
        <dbReference type="ARBA" id="ARBA00022679"/>
    </source>
</evidence>
<dbReference type="KEGG" id="ccp:CHC_T00008762001"/>
<evidence type="ECO:0000313" key="5">
    <source>
        <dbReference type="Proteomes" id="UP000012073"/>
    </source>
</evidence>
<dbReference type="SUPFAM" id="SSF52540">
    <property type="entry name" value="P-loop containing nucleoside triphosphate hydrolases"/>
    <property type="match status" value="1"/>
</dbReference>
<keyword evidence="5" id="KW-1185">Reference proteome</keyword>
<dbReference type="Proteomes" id="UP000012073">
    <property type="component" value="Unassembled WGS sequence"/>
</dbReference>
<dbReference type="PANTHER" id="PTHR11783">
    <property type="entry name" value="SULFOTRANSFERASE SULT"/>
    <property type="match status" value="1"/>
</dbReference>
<dbReference type="RefSeq" id="XP_005712771.1">
    <property type="nucleotide sequence ID" value="XM_005712714.1"/>
</dbReference>
<sequence length="324" mass="36470">MDKKSQANALLDRLSRVLEGMVKPTGLRHYRPEPTDLIIATYPKAGTTLLQNLTYQVVVATGGAPPFDPDGLAFEDINQVAPWLDFGPEFGVMEAPTNPRIFKTHSCADQFNLDKSRYIVCVRDPLKYPASFLDFLLEPLLGENVTDDELKREIFDELVSRYLLGLPPSNASSETAFRRYGLWFDHVKNWLFPSRRNVLVLFYEDVVADVGATARRVAGFMGRSLSDEAVQTVAQRCDRQTMAADSKFRSQSTRYGLGIGNAELVYCFPEKRKGFTEFSLRDKHVEAVHMKIQETFGVSDYQALRELVNGREDASADALPTDIL</sequence>
<evidence type="ECO:0000259" key="3">
    <source>
        <dbReference type="Pfam" id="PF00685"/>
    </source>
</evidence>
<dbReference type="Gramene" id="CDF32968">
    <property type="protein sequence ID" value="CDF32968"/>
    <property type="gene ID" value="CHC_T00008762001"/>
</dbReference>
<dbReference type="EMBL" id="HG001623">
    <property type="protein sequence ID" value="CDF32968.1"/>
    <property type="molecule type" value="Genomic_DNA"/>
</dbReference>
<accession>R7Q533</accession>
<proteinExistence type="inferred from homology"/>